<dbReference type="PROSITE" id="PS50109">
    <property type="entry name" value="HIS_KIN"/>
    <property type="match status" value="1"/>
</dbReference>
<evidence type="ECO:0000259" key="5">
    <source>
        <dbReference type="PROSITE" id="PS50109"/>
    </source>
</evidence>
<dbReference type="SUPFAM" id="SSF55874">
    <property type="entry name" value="ATPase domain of HSP90 chaperone/DNA topoisomerase II/histidine kinase"/>
    <property type="match status" value="1"/>
</dbReference>
<dbReference type="InterPro" id="IPR003594">
    <property type="entry name" value="HATPase_dom"/>
</dbReference>
<dbReference type="PANTHER" id="PTHR43065:SF47">
    <property type="match status" value="1"/>
</dbReference>
<dbReference type="GO" id="GO:0004673">
    <property type="term" value="F:protein histidine kinase activity"/>
    <property type="evidence" value="ECO:0007669"/>
    <property type="project" value="UniProtKB-EC"/>
</dbReference>
<feature type="domain" description="Histidine kinase" evidence="5">
    <location>
        <begin position="344"/>
        <end position="575"/>
    </location>
</feature>
<sequence length="578" mass="64573">MSKVKVGLSRKLLTRVLSVYFILTLIVTVGQILTEYLNAKNHIQSELQTLKNTFSTSLTRAIWELNTPQAQSIAEGLMELPIVEGVQIRDENGNYIADLGRTVVLQMDPVSTGVMQDHGGGTFGYTFPLIFEFSGRTSNVGDVTLYSSFEIIFGRIQVGVFFLIGNAILKTGFLVFLFLNAFRRMLTEPLSDLTHQINEFDIDRLESSKLQVKIEDDNELAVLRDAYNKLVDDLIDFQNRLGGAQSDLKEANRKLDEQNLMLEQGVAKKTASLSKIMLDLEQQKDELMVKQEELKRENDSRRFAEDTLRAKNNELAESMETLKVAQDQLVESERMASLGGLVAGIAHDVNTPIGVSVTAASFLQDRLKSLQTAFDEKKLTSKTMNAFIDEAGQTTTLLLSNLNRASDLVASFKQVAVDQTSEAERDVDMKEYIREVTQSLAPKFKKTNHTIDVECPEDLTVRCAPGAVAQIVTNMIMNSLIHGFENVKEGHIKMKIWSDDNQVNIDYQDDGKGLNKEMLDKHFDAFFTTRRGKGGSGLGTHIMYNLVTQTLGGKIEAESEPGKGLRYIISFPQNKRAS</sequence>
<dbReference type="EMBL" id="AP027272">
    <property type="protein sequence ID" value="BDX05291.1"/>
    <property type="molecule type" value="Genomic_DNA"/>
</dbReference>
<dbReference type="Proteomes" id="UP001333710">
    <property type="component" value="Chromosome"/>
</dbReference>
<comment type="catalytic activity">
    <reaction evidence="1">
        <text>ATP + protein L-histidine = ADP + protein N-phospho-L-histidine.</text>
        <dbReference type="EC" id="2.7.13.3"/>
    </reaction>
</comment>
<dbReference type="EC" id="2.7.13.3" evidence="2"/>
<dbReference type="AlphaFoldDB" id="A0AA48HIH7"/>
<protein>
    <recommendedName>
        <fullName evidence="2">histidine kinase</fullName>
        <ecNumber evidence="2">2.7.13.3</ecNumber>
    </recommendedName>
</protein>
<dbReference type="Gene3D" id="1.10.287.130">
    <property type="match status" value="1"/>
</dbReference>
<reference evidence="6" key="1">
    <citation type="submission" date="2023-01" db="EMBL/GenBank/DDBJ databases">
        <title>Complete genome sequence of Planctobacterium marinum strain Dej080120_11.</title>
        <authorList>
            <person name="Ueki S."/>
            <person name="Maruyama F."/>
        </authorList>
    </citation>
    <scope>NUCLEOTIDE SEQUENCE</scope>
    <source>
        <strain evidence="6">Dej080120_11</strain>
    </source>
</reference>
<keyword evidence="4" id="KW-0472">Membrane</keyword>
<evidence type="ECO:0000256" key="4">
    <source>
        <dbReference type="SAM" id="Phobius"/>
    </source>
</evidence>
<evidence type="ECO:0000256" key="2">
    <source>
        <dbReference type="ARBA" id="ARBA00012438"/>
    </source>
</evidence>
<accession>A0AA48HIH7</accession>
<dbReference type="InterPro" id="IPR004358">
    <property type="entry name" value="Sig_transdc_His_kin-like_C"/>
</dbReference>
<evidence type="ECO:0000256" key="1">
    <source>
        <dbReference type="ARBA" id="ARBA00000085"/>
    </source>
</evidence>
<evidence type="ECO:0000313" key="6">
    <source>
        <dbReference type="EMBL" id="BDX05291.1"/>
    </source>
</evidence>
<keyword evidence="3" id="KW-0175">Coiled coil</keyword>
<proteinExistence type="predicted"/>
<name>A0AA48HIH7_9ALTE</name>
<dbReference type="SMART" id="SM00387">
    <property type="entry name" value="HATPase_c"/>
    <property type="match status" value="1"/>
</dbReference>
<keyword evidence="4" id="KW-0812">Transmembrane</keyword>
<dbReference type="Gene3D" id="3.30.565.10">
    <property type="entry name" value="Histidine kinase-like ATPase, C-terminal domain"/>
    <property type="match status" value="1"/>
</dbReference>
<keyword evidence="7" id="KW-1185">Reference proteome</keyword>
<keyword evidence="4" id="KW-1133">Transmembrane helix</keyword>
<feature type="transmembrane region" description="Helical" evidence="4">
    <location>
        <begin position="156"/>
        <end position="179"/>
    </location>
</feature>
<feature type="transmembrane region" description="Helical" evidence="4">
    <location>
        <begin position="12"/>
        <end position="33"/>
    </location>
</feature>
<organism evidence="6 7">
    <name type="scientific">Planctobacterium marinum</name>
    <dbReference type="NCBI Taxonomy" id="1631968"/>
    <lineage>
        <taxon>Bacteria</taxon>
        <taxon>Pseudomonadati</taxon>
        <taxon>Pseudomonadota</taxon>
        <taxon>Gammaproteobacteria</taxon>
        <taxon>Alteromonadales</taxon>
        <taxon>Alteromonadaceae</taxon>
        <taxon>Planctobacterium</taxon>
    </lineage>
</organism>
<evidence type="ECO:0000256" key="3">
    <source>
        <dbReference type="SAM" id="Coils"/>
    </source>
</evidence>
<dbReference type="InterPro" id="IPR005467">
    <property type="entry name" value="His_kinase_dom"/>
</dbReference>
<dbReference type="Pfam" id="PF02518">
    <property type="entry name" value="HATPase_c"/>
    <property type="match status" value="1"/>
</dbReference>
<dbReference type="PANTHER" id="PTHR43065">
    <property type="entry name" value="SENSOR HISTIDINE KINASE"/>
    <property type="match status" value="1"/>
</dbReference>
<evidence type="ECO:0000313" key="7">
    <source>
        <dbReference type="Proteomes" id="UP001333710"/>
    </source>
</evidence>
<dbReference type="KEGG" id="pmaw:MACH26_08120"/>
<dbReference type="InterPro" id="IPR036890">
    <property type="entry name" value="HATPase_C_sf"/>
</dbReference>
<feature type="coiled-coil region" evidence="3">
    <location>
        <begin position="234"/>
        <end position="335"/>
    </location>
</feature>
<dbReference type="PRINTS" id="PR00344">
    <property type="entry name" value="BCTRLSENSOR"/>
</dbReference>
<gene>
    <name evidence="6" type="ORF">MACH26_08120</name>
</gene>
<dbReference type="RefSeq" id="WP_338291259.1">
    <property type="nucleotide sequence ID" value="NZ_AP027272.1"/>
</dbReference>